<protein>
    <submittedName>
        <fullName evidence="2">Uncharacterized protein</fullName>
    </submittedName>
</protein>
<dbReference type="AlphaFoldDB" id="A0A916SUR6"/>
<feature type="region of interest" description="Disordered" evidence="1">
    <location>
        <begin position="23"/>
        <end position="46"/>
    </location>
</feature>
<dbReference type="Proteomes" id="UP000621454">
    <property type="component" value="Unassembled WGS sequence"/>
</dbReference>
<sequence length="95" mass="10943">MIDADVVVLRRGRHHLVDGIRSDDQQVPQHHLDLTGSDPISGLGEHRRARHRRIRTARQHSQRHIVWIEFGRTAIPAESTQTTHLNRMSVDIPSH</sequence>
<reference evidence="2" key="1">
    <citation type="journal article" date="2014" name="Int. J. Syst. Evol. Microbiol.">
        <title>Complete genome sequence of Corynebacterium casei LMG S-19264T (=DSM 44701T), isolated from a smear-ripened cheese.</title>
        <authorList>
            <consortium name="US DOE Joint Genome Institute (JGI-PGF)"/>
            <person name="Walter F."/>
            <person name="Albersmeier A."/>
            <person name="Kalinowski J."/>
            <person name="Ruckert C."/>
        </authorList>
    </citation>
    <scope>NUCLEOTIDE SEQUENCE</scope>
    <source>
        <strain evidence="2">CGMCC 1.12827</strain>
    </source>
</reference>
<gene>
    <name evidence="2" type="ORF">GCM10011489_03800</name>
</gene>
<comment type="caution">
    <text evidence="2">The sequence shown here is derived from an EMBL/GenBank/DDBJ whole genome shotgun (WGS) entry which is preliminary data.</text>
</comment>
<accession>A0A916SUR6</accession>
<reference evidence="2" key="2">
    <citation type="submission" date="2020-09" db="EMBL/GenBank/DDBJ databases">
        <authorList>
            <person name="Sun Q."/>
            <person name="Zhou Y."/>
        </authorList>
    </citation>
    <scope>NUCLEOTIDE SEQUENCE</scope>
    <source>
        <strain evidence="2">CGMCC 1.12827</strain>
    </source>
</reference>
<organism evidence="2 3">
    <name type="scientific">Gordonia jinhuaensis</name>
    <dbReference type="NCBI Taxonomy" id="1517702"/>
    <lineage>
        <taxon>Bacteria</taxon>
        <taxon>Bacillati</taxon>
        <taxon>Actinomycetota</taxon>
        <taxon>Actinomycetes</taxon>
        <taxon>Mycobacteriales</taxon>
        <taxon>Gordoniaceae</taxon>
        <taxon>Gordonia</taxon>
    </lineage>
</organism>
<name>A0A916SUR6_9ACTN</name>
<dbReference type="EMBL" id="BMGC01000002">
    <property type="protein sequence ID" value="GGB18936.1"/>
    <property type="molecule type" value="Genomic_DNA"/>
</dbReference>
<evidence type="ECO:0000313" key="3">
    <source>
        <dbReference type="Proteomes" id="UP000621454"/>
    </source>
</evidence>
<evidence type="ECO:0000256" key="1">
    <source>
        <dbReference type="SAM" id="MobiDB-lite"/>
    </source>
</evidence>
<keyword evidence="3" id="KW-1185">Reference proteome</keyword>
<proteinExistence type="predicted"/>
<evidence type="ECO:0000313" key="2">
    <source>
        <dbReference type="EMBL" id="GGB18936.1"/>
    </source>
</evidence>